<protein>
    <recommendedName>
        <fullName evidence="6 7">ATP-dependent Clp protease proteolytic subunit</fullName>
        <ecNumber evidence="6">3.4.21.92</ecNumber>
    </recommendedName>
    <alternativeName>
        <fullName evidence="6">Endopeptidase Clp</fullName>
    </alternativeName>
</protein>
<dbReference type="EMBL" id="SMBP01000023">
    <property type="protein sequence ID" value="TCU54758.1"/>
    <property type="molecule type" value="Genomic_DNA"/>
</dbReference>
<keyword evidence="4 6" id="KW-0720">Serine protease</keyword>
<organism evidence="8 9">
    <name type="scientific">Longicatena caecimuris</name>
    <dbReference type="NCBI Taxonomy" id="1796635"/>
    <lineage>
        <taxon>Bacteria</taxon>
        <taxon>Bacillati</taxon>
        <taxon>Bacillota</taxon>
        <taxon>Erysipelotrichia</taxon>
        <taxon>Erysipelotrichales</taxon>
        <taxon>Erysipelotrichaceae</taxon>
        <taxon>Longicatena</taxon>
    </lineage>
</organism>
<dbReference type="Gene3D" id="3.90.226.10">
    <property type="entry name" value="2-enoyl-CoA Hydratase, Chain A, domain 1"/>
    <property type="match status" value="1"/>
</dbReference>
<evidence type="ECO:0000256" key="3">
    <source>
        <dbReference type="ARBA" id="ARBA00022801"/>
    </source>
</evidence>
<keyword evidence="2 6" id="KW-0645">Protease</keyword>
<evidence type="ECO:0000313" key="8">
    <source>
        <dbReference type="EMBL" id="TCU54758.1"/>
    </source>
</evidence>
<dbReference type="GO" id="GO:0006515">
    <property type="term" value="P:protein quality control for misfolded or incompletely synthesized proteins"/>
    <property type="evidence" value="ECO:0007669"/>
    <property type="project" value="TreeGrafter"/>
</dbReference>
<dbReference type="HAMAP" id="MF_00444">
    <property type="entry name" value="ClpP"/>
    <property type="match status" value="1"/>
</dbReference>
<dbReference type="SUPFAM" id="SSF52096">
    <property type="entry name" value="ClpP/crotonase"/>
    <property type="match status" value="1"/>
</dbReference>
<dbReference type="PRINTS" id="PR00127">
    <property type="entry name" value="CLPPROTEASEP"/>
</dbReference>
<accession>A0A4R3T018</accession>
<comment type="similarity">
    <text evidence="1 6 7">Belongs to the peptidase S14 family.</text>
</comment>
<evidence type="ECO:0000256" key="4">
    <source>
        <dbReference type="ARBA" id="ARBA00022825"/>
    </source>
</evidence>
<gene>
    <name evidence="6" type="primary">clpP</name>
    <name evidence="8" type="ORF">EDD61_12349</name>
</gene>
<dbReference type="FunFam" id="3.90.226.10:FF:000001">
    <property type="entry name" value="ATP-dependent Clp protease proteolytic subunit"/>
    <property type="match status" value="1"/>
</dbReference>
<proteinExistence type="inferred from homology"/>
<dbReference type="GO" id="GO:0051117">
    <property type="term" value="F:ATPase binding"/>
    <property type="evidence" value="ECO:0007669"/>
    <property type="project" value="TreeGrafter"/>
</dbReference>
<name>A0A4R3T018_9FIRM</name>
<dbReference type="PANTHER" id="PTHR10381">
    <property type="entry name" value="ATP-DEPENDENT CLP PROTEASE PROTEOLYTIC SUBUNIT"/>
    <property type="match status" value="1"/>
</dbReference>
<dbReference type="RefSeq" id="WP_132225539.1">
    <property type="nucleotide sequence ID" value="NZ_JANKBG010000022.1"/>
</dbReference>
<dbReference type="AlphaFoldDB" id="A0A4R3T018"/>
<evidence type="ECO:0000256" key="1">
    <source>
        <dbReference type="ARBA" id="ARBA00007039"/>
    </source>
</evidence>
<evidence type="ECO:0000256" key="5">
    <source>
        <dbReference type="ARBA" id="ARBA00034021"/>
    </source>
</evidence>
<dbReference type="GO" id="GO:0004176">
    <property type="term" value="F:ATP-dependent peptidase activity"/>
    <property type="evidence" value="ECO:0007669"/>
    <property type="project" value="InterPro"/>
</dbReference>
<feature type="active site" evidence="6">
    <location>
        <position position="122"/>
    </location>
</feature>
<dbReference type="CDD" id="cd07017">
    <property type="entry name" value="S14_ClpP_2"/>
    <property type="match status" value="1"/>
</dbReference>
<dbReference type="EC" id="3.4.21.92" evidence="6"/>
<evidence type="ECO:0000313" key="9">
    <source>
        <dbReference type="Proteomes" id="UP000295773"/>
    </source>
</evidence>
<comment type="catalytic activity">
    <reaction evidence="5 6">
        <text>Hydrolysis of proteins to small peptides in the presence of ATP and magnesium. alpha-casein is the usual test substrate. In the absence of ATP, only oligopeptides shorter than five residues are hydrolyzed (such as succinyl-Leu-Tyr-|-NHMec, and Leu-Tyr-Leu-|-Tyr-Trp, in which cleavage of the -Tyr-|-Leu- and -Tyr-|-Trp bonds also occurs).</text>
        <dbReference type="EC" id="3.4.21.92"/>
    </reaction>
</comment>
<dbReference type="PANTHER" id="PTHR10381:SF11">
    <property type="entry name" value="ATP-DEPENDENT CLP PROTEASE PROTEOLYTIC SUBUNIT, MITOCHONDRIAL"/>
    <property type="match status" value="1"/>
</dbReference>
<dbReference type="Proteomes" id="UP000295773">
    <property type="component" value="Unassembled WGS sequence"/>
</dbReference>
<comment type="function">
    <text evidence="6">Cleaves peptides in various proteins in a process that requires ATP hydrolysis. Has a chymotrypsin-like activity. Plays a major role in the degradation of misfolded proteins.</text>
</comment>
<evidence type="ECO:0000256" key="7">
    <source>
        <dbReference type="RuleBase" id="RU003567"/>
    </source>
</evidence>
<keyword evidence="3 6" id="KW-0378">Hydrolase</keyword>
<dbReference type="GO" id="GO:0004252">
    <property type="term" value="F:serine-type endopeptidase activity"/>
    <property type="evidence" value="ECO:0007669"/>
    <property type="project" value="UniProtKB-UniRule"/>
</dbReference>
<keyword evidence="9" id="KW-1185">Reference proteome</keyword>
<comment type="subcellular location">
    <subcellularLocation>
        <location evidence="6">Cytoplasm</location>
    </subcellularLocation>
</comment>
<sequence length="194" mass="21072">MVIVPTIIERNAASERVYDLYSCLLKERIIILTGEIDDAMSSSICAQLLYLASISKDPIQMYINSPGGSVSAGLAIYDVMKYISCEIATIGMGMCASMAAVLLCAGEKGKRSALQNAEIMIHQPLGGMQGQAKDMEIAAQHINQLKQRLYHILSSQCGQPIATIKIDCDRDYYMDAISAKAYGLIDTVIENGSH</sequence>
<dbReference type="InterPro" id="IPR023562">
    <property type="entry name" value="ClpP/TepA"/>
</dbReference>
<dbReference type="GO" id="GO:0005737">
    <property type="term" value="C:cytoplasm"/>
    <property type="evidence" value="ECO:0007669"/>
    <property type="project" value="UniProtKB-SubCell"/>
</dbReference>
<comment type="subunit">
    <text evidence="6">Fourteen ClpP subunits assemble into 2 heptameric rings which stack back to back to give a disk-like structure with a central cavity, resembling the structure of eukaryotic proteasomes.</text>
</comment>
<dbReference type="InterPro" id="IPR001907">
    <property type="entry name" value="ClpP"/>
</dbReference>
<dbReference type="NCBIfam" id="NF001368">
    <property type="entry name" value="PRK00277.1"/>
    <property type="match status" value="1"/>
</dbReference>
<dbReference type="Pfam" id="PF00574">
    <property type="entry name" value="CLP_protease"/>
    <property type="match status" value="1"/>
</dbReference>
<dbReference type="GO" id="GO:0009368">
    <property type="term" value="C:endopeptidase Clp complex"/>
    <property type="evidence" value="ECO:0007669"/>
    <property type="project" value="TreeGrafter"/>
</dbReference>
<comment type="caution">
    <text evidence="8">The sequence shown here is derived from an EMBL/GenBank/DDBJ whole genome shotgun (WGS) entry which is preliminary data.</text>
</comment>
<feature type="active site" description="Nucleophile" evidence="6">
    <location>
        <position position="97"/>
    </location>
</feature>
<evidence type="ECO:0000256" key="6">
    <source>
        <dbReference type="HAMAP-Rule" id="MF_00444"/>
    </source>
</evidence>
<keyword evidence="6" id="KW-0963">Cytoplasm</keyword>
<dbReference type="InterPro" id="IPR029045">
    <property type="entry name" value="ClpP/crotonase-like_dom_sf"/>
</dbReference>
<reference evidence="8 9" key="1">
    <citation type="submission" date="2019-03" db="EMBL/GenBank/DDBJ databases">
        <title>Genomic Encyclopedia of Type Strains, Phase IV (KMG-IV): sequencing the most valuable type-strain genomes for metagenomic binning, comparative biology and taxonomic classification.</title>
        <authorList>
            <person name="Goeker M."/>
        </authorList>
    </citation>
    <scope>NUCLEOTIDE SEQUENCE [LARGE SCALE GENOMIC DNA]</scope>
    <source>
        <strain evidence="8 9">DSM 29481</strain>
    </source>
</reference>
<dbReference type="NCBIfam" id="NF009205">
    <property type="entry name" value="PRK12553.1"/>
    <property type="match status" value="1"/>
</dbReference>
<evidence type="ECO:0000256" key="2">
    <source>
        <dbReference type="ARBA" id="ARBA00022670"/>
    </source>
</evidence>